<dbReference type="SUPFAM" id="SSF88946">
    <property type="entry name" value="Sigma2 domain of RNA polymerase sigma factors"/>
    <property type="match status" value="1"/>
</dbReference>
<keyword evidence="2" id="KW-0805">Transcription regulation</keyword>
<reference evidence="7 8" key="1">
    <citation type="journal article" date="2019" name="Int. J. Syst. Evol. Microbiol.">
        <title>The Global Catalogue of Microorganisms (GCM) 10K type strain sequencing project: providing services to taxonomists for standard genome sequencing and annotation.</title>
        <authorList>
            <consortium name="The Broad Institute Genomics Platform"/>
            <consortium name="The Broad Institute Genome Sequencing Center for Infectious Disease"/>
            <person name="Wu L."/>
            <person name="Ma J."/>
        </authorList>
    </citation>
    <scope>NUCLEOTIDE SEQUENCE [LARGE SCALE GENOMIC DNA]</scope>
    <source>
        <strain evidence="7 8">JCM 15933</strain>
    </source>
</reference>
<organism evidence="7 8">
    <name type="scientific">Dactylosporangium maewongense</name>
    <dbReference type="NCBI Taxonomy" id="634393"/>
    <lineage>
        <taxon>Bacteria</taxon>
        <taxon>Bacillati</taxon>
        <taxon>Actinomycetota</taxon>
        <taxon>Actinomycetes</taxon>
        <taxon>Micromonosporales</taxon>
        <taxon>Micromonosporaceae</taxon>
        <taxon>Dactylosporangium</taxon>
    </lineage>
</organism>
<dbReference type="RefSeq" id="WP_344499449.1">
    <property type="nucleotide sequence ID" value="NZ_BAAAQD010000001.1"/>
</dbReference>
<keyword evidence="8" id="KW-1185">Reference proteome</keyword>
<dbReference type="InterPro" id="IPR013324">
    <property type="entry name" value="RNA_pol_sigma_r3/r4-like"/>
</dbReference>
<comment type="caution">
    <text evidence="7">The sequence shown here is derived from an EMBL/GenBank/DDBJ whole genome shotgun (WGS) entry which is preliminary data.</text>
</comment>
<evidence type="ECO:0000313" key="8">
    <source>
        <dbReference type="Proteomes" id="UP001501470"/>
    </source>
</evidence>
<feature type="domain" description="RNA polymerase sigma-70 region 2" evidence="6">
    <location>
        <begin position="37"/>
        <end position="97"/>
    </location>
</feature>
<dbReference type="Gene3D" id="1.10.1740.10">
    <property type="match status" value="1"/>
</dbReference>
<dbReference type="SUPFAM" id="SSF88659">
    <property type="entry name" value="Sigma3 and sigma4 domains of RNA polymerase sigma factors"/>
    <property type="match status" value="1"/>
</dbReference>
<dbReference type="Gene3D" id="1.10.10.10">
    <property type="entry name" value="Winged helix-like DNA-binding domain superfamily/Winged helix DNA-binding domain"/>
    <property type="match status" value="1"/>
</dbReference>
<dbReference type="InterPro" id="IPR013325">
    <property type="entry name" value="RNA_pol_sigma_r2"/>
</dbReference>
<sequence>MNTHVEEAQADRYTRLAGCLERARGGDREALREVVVELNPTLWHVARAAGLPPDEAEDVVQATWLALLRHLDGIRSPQSLTGWLVSTTRHGAWRARQRLHGRPAGDPDALVELEDPAPGPVDQVLTDQRDRVLLRHFAELPERCRRLLRIVATVHRPDYTEVGEALLMPRGSIGPTRGRCLNKLRDLLLADAAWDPTWTN</sequence>
<evidence type="ECO:0000256" key="4">
    <source>
        <dbReference type="ARBA" id="ARBA00023125"/>
    </source>
</evidence>
<evidence type="ECO:0000256" key="1">
    <source>
        <dbReference type="ARBA" id="ARBA00010641"/>
    </source>
</evidence>
<keyword evidence="5" id="KW-0804">Transcription</keyword>
<dbReference type="InterPro" id="IPR014284">
    <property type="entry name" value="RNA_pol_sigma-70_dom"/>
</dbReference>
<name>A0ABN1ZLA7_9ACTN</name>
<dbReference type="InterPro" id="IPR036388">
    <property type="entry name" value="WH-like_DNA-bd_sf"/>
</dbReference>
<dbReference type="PANTHER" id="PTHR43133:SF8">
    <property type="entry name" value="RNA POLYMERASE SIGMA FACTOR HI_1459-RELATED"/>
    <property type="match status" value="1"/>
</dbReference>
<evidence type="ECO:0000256" key="5">
    <source>
        <dbReference type="ARBA" id="ARBA00023163"/>
    </source>
</evidence>
<dbReference type="EMBL" id="BAAAQD010000001">
    <property type="protein sequence ID" value="GAA1500729.1"/>
    <property type="molecule type" value="Genomic_DNA"/>
</dbReference>
<evidence type="ECO:0000256" key="2">
    <source>
        <dbReference type="ARBA" id="ARBA00023015"/>
    </source>
</evidence>
<evidence type="ECO:0000313" key="7">
    <source>
        <dbReference type="EMBL" id="GAA1500729.1"/>
    </source>
</evidence>
<dbReference type="InterPro" id="IPR007627">
    <property type="entry name" value="RNA_pol_sigma70_r2"/>
</dbReference>
<dbReference type="NCBIfam" id="TIGR02937">
    <property type="entry name" value="sigma70-ECF"/>
    <property type="match status" value="1"/>
</dbReference>
<protein>
    <submittedName>
        <fullName evidence="7">Sigma-70 family RNA polymerase sigma factor</fullName>
    </submittedName>
</protein>
<evidence type="ECO:0000259" key="6">
    <source>
        <dbReference type="Pfam" id="PF04542"/>
    </source>
</evidence>
<gene>
    <name evidence="7" type="ORF">GCM10009827_007350</name>
</gene>
<proteinExistence type="inferred from homology"/>
<dbReference type="Pfam" id="PF04542">
    <property type="entry name" value="Sigma70_r2"/>
    <property type="match status" value="1"/>
</dbReference>
<dbReference type="PANTHER" id="PTHR43133">
    <property type="entry name" value="RNA POLYMERASE ECF-TYPE SIGMA FACTO"/>
    <property type="match status" value="1"/>
</dbReference>
<dbReference type="InterPro" id="IPR039425">
    <property type="entry name" value="RNA_pol_sigma-70-like"/>
</dbReference>
<accession>A0ABN1ZLA7</accession>
<evidence type="ECO:0000256" key="3">
    <source>
        <dbReference type="ARBA" id="ARBA00023082"/>
    </source>
</evidence>
<keyword evidence="3" id="KW-0731">Sigma factor</keyword>
<keyword evidence="4" id="KW-0238">DNA-binding</keyword>
<dbReference type="Proteomes" id="UP001501470">
    <property type="component" value="Unassembled WGS sequence"/>
</dbReference>
<comment type="similarity">
    <text evidence="1">Belongs to the sigma-70 factor family. ECF subfamily.</text>
</comment>